<dbReference type="Pfam" id="PF02817">
    <property type="entry name" value="E3_binding"/>
    <property type="match status" value="1"/>
</dbReference>
<evidence type="ECO:0000256" key="2">
    <source>
        <dbReference type="ARBA" id="ARBA00007317"/>
    </source>
</evidence>
<evidence type="ECO:0000256" key="6">
    <source>
        <dbReference type="RuleBase" id="RU003423"/>
    </source>
</evidence>
<dbReference type="PANTHER" id="PTHR43178:SF5">
    <property type="entry name" value="LIPOAMIDE ACYLTRANSFERASE COMPONENT OF BRANCHED-CHAIN ALPHA-KETO ACID DEHYDROGENASE COMPLEX, MITOCHONDRIAL"/>
    <property type="match status" value="1"/>
</dbReference>
<comment type="cofactor">
    <cofactor evidence="1 6">
        <name>(R)-lipoate</name>
        <dbReference type="ChEBI" id="CHEBI:83088"/>
    </cofactor>
</comment>
<evidence type="ECO:0000259" key="8">
    <source>
        <dbReference type="PROSITE" id="PS50968"/>
    </source>
</evidence>
<proteinExistence type="inferred from homology"/>
<dbReference type="PROSITE" id="PS50968">
    <property type="entry name" value="BIOTINYL_LIPOYL"/>
    <property type="match status" value="1"/>
</dbReference>
<comment type="caution">
    <text evidence="10">The sequence shown here is derived from an EMBL/GenBank/DDBJ whole genome shotgun (WGS) entry which is preliminary data.</text>
</comment>
<comment type="similarity">
    <text evidence="2 6">Belongs to the 2-oxoacid dehydrogenase family.</text>
</comment>
<feature type="domain" description="Peripheral subunit-binding (PSBD)" evidence="9">
    <location>
        <begin position="203"/>
        <end position="240"/>
    </location>
</feature>
<evidence type="ECO:0000256" key="7">
    <source>
        <dbReference type="SAM" id="MobiDB-lite"/>
    </source>
</evidence>
<dbReference type="EMBL" id="JBHSIW010000005">
    <property type="protein sequence ID" value="MFC4902676.1"/>
    <property type="molecule type" value="Genomic_DNA"/>
</dbReference>
<organism evidence="10 11">
    <name type="scientific">Kocuria oceani</name>
    <dbReference type="NCBI Taxonomy" id="988827"/>
    <lineage>
        <taxon>Bacteria</taxon>
        <taxon>Bacillati</taxon>
        <taxon>Actinomycetota</taxon>
        <taxon>Actinomycetes</taxon>
        <taxon>Micrococcales</taxon>
        <taxon>Micrococcaceae</taxon>
        <taxon>Kocuria</taxon>
    </lineage>
</organism>
<keyword evidence="4 6" id="KW-0450">Lipoyl</keyword>
<dbReference type="RefSeq" id="WP_047803938.1">
    <property type="nucleotide sequence ID" value="NZ_JARAMH010000012.1"/>
</dbReference>
<dbReference type="Gene3D" id="3.30.559.10">
    <property type="entry name" value="Chloramphenicol acetyltransferase-like domain"/>
    <property type="match status" value="1"/>
</dbReference>
<evidence type="ECO:0000256" key="5">
    <source>
        <dbReference type="ARBA" id="ARBA00023315"/>
    </source>
</evidence>
<keyword evidence="11" id="KW-1185">Reference proteome</keyword>
<dbReference type="EC" id="2.3.1.-" evidence="6"/>
<evidence type="ECO:0000313" key="10">
    <source>
        <dbReference type="EMBL" id="MFC4902676.1"/>
    </source>
</evidence>
<evidence type="ECO:0000256" key="4">
    <source>
        <dbReference type="ARBA" id="ARBA00022823"/>
    </source>
</evidence>
<dbReference type="CDD" id="cd06849">
    <property type="entry name" value="lipoyl_domain"/>
    <property type="match status" value="1"/>
</dbReference>
<dbReference type="Gene3D" id="2.40.50.100">
    <property type="match status" value="1"/>
</dbReference>
<sequence>MTVKTFTLPDLGEGLTEAELVSWLVQVGDTVAVDQPIAEVETAKSAVEVPCPFAGTVQELHGASGQTLDVGAPLISVNTGDTAGTPAPQGGGPRGGQSYREEERAGADPRSAAEAGTVASGASDDAEGSGSVLIGYGTPAAGSAGRRRRPKRAAAPAGASGPLADRLGDRASQQLAEQTAGQAAASGAAHDAMASAPRLAPTVISPIVRKLAKDRGIDISTVRGSGPGGLILRRDVVAATAAPETAAAPTAPAPPEAAPPQPLAAEPADGAPSGTDPRTGLGVAGRVPVSGVRKVIAQAMSRSRTEIPEATVWVDVDATRLVELRAALKAQDPATAPGLMALIARFVLAGLARYPELATRIETREDGSQEIVRFEGVNLGFAAQTDRGLVVPNIRGAHALSARGLDAELRRLTELARSGKASPAELSGSTFTLNNYGVFGTDGAAAIINHPEVAILGVGRIIDRPWVVDGQLAVRKVTQLSLAFDHRVCDGGAAGGFLRMVADAVENPMSVLADL</sequence>
<feature type="compositionally biased region" description="Low complexity" evidence="7">
    <location>
        <begin position="79"/>
        <end position="88"/>
    </location>
</feature>
<evidence type="ECO:0000256" key="3">
    <source>
        <dbReference type="ARBA" id="ARBA00022679"/>
    </source>
</evidence>
<dbReference type="SUPFAM" id="SSF47005">
    <property type="entry name" value="Peripheral subunit-binding domain of 2-oxo acid dehydrogenase complex"/>
    <property type="match status" value="1"/>
</dbReference>
<dbReference type="InterPro" id="IPR023213">
    <property type="entry name" value="CAT-like_dom_sf"/>
</dbReference>
<dbReference type="InterPro" id="IPR050743">
    <property type="entry name" value="2-oxoacid_DH_E2_comp"/>
</dbReference>
<feature type="compositionally biased region" description="Pro residues" evidence="7">
    <location>
        <begin position="251"/>
        <end position="262"/>
    </location>
</feature>
<evidence type="ECO:0000313" key="11">
    <source>
        <dbReference type="Proteomes" id="UP001595797"/>
    </source>
</evidence>
<dbReference type="Gene3D" id="4.10.320.10">
    <property type="entry name" value="E3-binding domain"/>
    <property type="match status" value="1"/>
</dbReference>
<dbReference type="InterPro" id="IPR036625">
    <property type="entry name" value="E3-bd_dom_sf"/>
</dbReference>
<dbReference type="InterPro" id="IPR001078">
    <property type="entry name" value="2-oxoacid_DH_actylTfrase"/>
</dbReference>
<dbReference type="InterPro" id="IPR003016">
    <property type="entry name" value="2-oxoA_DH_lipoyl-BS"/>
</dbReference>
<feature type="domain" description="Lipoyl-binding" evidence="8">
    <location>
        <begin position="3"/>
        <end position="78"/>
    </location>
</feature>
<accession>A0ABV9TGU3</accession>
<dbReference type="Proteomes" id="UP001595797">
    <property type="component" value="Unassembled WGS sequence"/>
</dbReference>
<dbReference type="Pfam" id="PF00364">
    <property type="entry name" value="Biotin_lipoyl"/>
    <property type="match status" value="1"/>
</dbReference>
<feature type="region of interest" description="Disordered" evidence="7">
    <location>
        <begin position="74"/>
        <end position="165"/>
    </location>
</feature>
<keyword evidence="5 6" id="KW-0012">Acyltransferase</keyword>
<dbReference type="SUPFAM" id="SSF52777">
    <property type="entry name" value="CoA-dependent acyltransferases"/>
    <property type="match status" value="1"/>
</dbReference>
<gene>
    <name evidence="10" type="ORF">ACFPCS_03735</name>
</gene>
<evidence type="ECO:0000259" key="9">
    <source>
        <dbReference type="PROSITE" id="PS51826"/>
    </source>
</evidence>
<dbReference type="PROSITE" id="PS51826">
    <property type="entry name" value="PSBD"/>
    <property type="match status" value="1"/>
</dbReference>
<dbReference type="InterPro" id="IPR004167">
    <property type="entry name" value="PSBD"/>
</dbReference>
<keyword evidence="3 6" id="KW-0808">Transferase</keyword>
<dbReference type="GO" id="GO:0016746">
    <property type="term" value="F:acyltransferase activity"/>
    <property type="evidence" value="ECO:0007669"/>
    <property type="project" value="UniProtKB-KW"/>
</dbReference>
<dbReference type="PANTHER" id="PTHR43178">
    <property type="entry name" value="DIHYDROLIPOAMIDE ACETYLTRANSFERASE COMPONENT OF PYRUVATE DEHYDROGENASE COMPLEX"/>
    <property type="match status" value="1"/>
</dbReference>
<protein>
    <recommendedName>
        <fullName evidence="6">Dihydrolipoamide acetyltransferase component of pyruvate dehydrogenase complex</fullName>
        <ecNumber evidence="6">2.3.1.-</ecNumber>
    </recommendedName>
</protein>
<feature type="compositionally biased region" description="Low complexity" evidence="7">
    <location>
        <begin position="153"/>
        <end position="162"/>
    </location>
</feature>
<name>A0ABV9TGU3_9MICC</name>
<reference evidence="11" key="1">
    <citation type="journal article" date="2019" name="Int. J. Syst. Evol. Microbiol.">
        <title>The Global Catalogue of Microorganisms (GCM) 10K type strain sequencing project: providing services to taxonomists for standard genome sequencing and annotation.</title>
        <authorList>
            <consortium name="The Broad Institute Genomics Platform"/>
            <consortium name="The Broad Institute Genome Sequencing Center for Infectious Disease"/>
            <person name="Wu L."/>
            <person name="Ma J."/>
        </authorList>
    </citation>
    <scope>NUCLEOTIDE SEQUENCE [LARGE SCALE GENOMIC DNA]</scope>
    <source>
        <strain evidence="11">CGMCC 4.6946</strain>
    </source>
</reference>
<dbReference type="InterPro" id="IPR000089">
    <property type="entry name" value="Biotin_lipoyl"/>
</dbReference>
<dbReference type="SUPFAM" id="SSF51230">
    <property type="entry name" value="Single hybrid motif"/>
    <property type="match status" value="1"/>
</dbReference>
<feature type="compositionally biased region" description="Low complexity" evidence="7">
    <location>
        <begin position="119"/>
        <end position="131"/>
    </location>
</feature>
<evidence type="ECO:0000256" key="1">
    <source>
        <dbReference type="ARBA" id="ARBA00001938"/>
    </source>
</evidence>
<feature type="region of interest" description="Disordered" evidence="7">
    <location>
        <begin position="243"/>
        <end position="284"/>
    </location>
</feature>
<dbReference type="PROSITE" id="PS00189">
    <property type="entry name" value="LIPOYL"/>
    <property type="match status" value="1"/>
</dbReference>
<dbReference type="InterPro" id="IPR011053">
    <property type="entry name" value="Single_hybrid_motif"/>
</dbReference>
<dbReference type="Pfam" id="PF00198">
    <property type="entry name" value="2-oxoacid_dh"/>
    <property type="match status" value="1"/>
</dbReference>